<dbReference type="NCBIfam" id="TIGR00021">
    <property type="entry name" value="rpiA"/>
    <property type="match status" value="1"/>
</dbReference>
<dbReference type="GO" id="GO:0006014">
    <property type="term" value="P:D-ribose metabolic process"/>
    <property type="evidence" value="ECO:0007669"/>
    <property type="project" value="TreeGrafter"/>
</dbReference>
<evidence type="ECO:0000256" key="6">
    <source>
        <dbReference type="ARBA" id="ARBA00029734"/>
    </source>
</evidence>
<dbReference type="EC" id="5.3.1.6" evidence="4"/>
<dbReference type="PANTHER" id="PTHR11934">
    <property type="entry name" value="RIBOSE-5-PHOSPHATE ISOMERASE"/>
    <property type="match status" value="1"/>
</dbReference>
<protein>
    <recommendedName>
        <fullName evidence="4">ribose-5-phosphate isomerase</fullName>
        <ecNumber evidence="4">5.3.1.6</ecNumber>
    </recommendedName>
    <alternativeName>
        <fullName evidence="6">Phosphoriboisomerase</fullName>
    </alternativeName>
</protein>
<evidence type="ECO:0000256" key="5">
    <source>
        <dbReference type="ARBA" id="ARBA00023235"/>
    </source>
</evidence>
<dbReference type="EMBL" id="GHBR01000077">
    <property type="protein sequence ID" value="NDJ95690.1"/>
    <property type="molecule type" value="Transcribed_RNA"/>
</dbReference>
<dbReference type="GO" id="GO:0009052">
    <property type="term" value="P:pentose-phosphate shunt, non-oxidative branch"/>
    <property type="evidence" value="ECO:0007669"/>
    <property type="project" value="InterPro"/>
</dbReference>
<comment type="pathway">
    <text evidence="2">Carbohydrate degradation; pentose phosphate pathway; D-ribose 5-phosphate from D-ribulose 5-phosphate (non-oxidative stage): step 1/1.</text>
</comment>
<accession>A0A6B2FWX8</accession>
<dbReference type="FunFam" id="3.30.70.260:FF:000018">
    <property type="entry name" value="Ribose-5-phosphate isomerase A"/>
    <property type="match status" value="1"/>
</dbReference>
<proteinExistence type="inferred from homology"/>
<evidence type="ECO:0000256" key="4">
    <source>
        <dbReference type="ARBA" id="ARBA00011959"/>
    </source>
</evidence>
<dbReference type="Gene3D" id="3.30.70.260">
    <property type="match status" value="1"/>
</dbReference>
<reference evidence="7" key="1">
    <citation type="submission" date="2018-11" db="EMBL/GenBank/DDBJ databases">
        <title>Myxobolus squamalis genome and transcriptome.</title>
        <authorList>
            <person name="Yahalomi D."/>
            <person name="Atkinson S.D."/>
            <person name="Neuhof M."/>
            <person name="Chang E.S."/>
            <person name="Philippe H."/>
            <person name="Cartwright P."/>
            <person name="Bartholomew J.L."/>
            <person name="Huchon D."/>
        </authorList>
    </citation>
    <scope>NUCLEOTIDE SEQUENCE</scope>
    <source>
        <strain evidence="7">71B08</strain>
        <tissue evidence="7">Whole</tissue>
    </source>
</reference>
<dbReference type="CDD" id="cd01398">
    <property type="entry name" value="RPI_A"/>
    <property type="match status" value="1"/>
</dbReference>
<evidence type="ECO:0000313" key="7">
    <source>
        <dbReference type="EMBL" id="NDJ95690.1"/>
    </source>
</evidence>
<comment type="similarity">
    <text evidence="3">Belongs to the ribose 5-phosphate isomerase family.</text>
</comment>
<dbReference type="UniPathway" id="UPA00115">
    <property type="reaction ID" value="UER00412"/>
</dbReference>
<evidence type="ECO:0000256" key="1">
    <source>
        <dbReference type="ARBA" id="ARBA00001713"/>
    </source>
</evidence>
<dbReference type="FunFam" id="3.40.50.1360:FF:000001">
    <property type="entry name" value="Ribose-5-phosphate isomerase A"/>
    <property type="match status" value="1"/>
</dbReference>
<comment type="catalytic activity">
    <reaction evidence="1">
        <text>aldehydo-D-ribose 5-phosphate = D-ribulose 5-phosphate</text>
        <dbReference type="Rhea" id="RHEA:14657"/>
        <dbReference type="ChEBI" id="CHEBI:58121"/>
        <dbReference type="ChEBI" id="CHEBI:58273"/>
        <dbReference type="EC" id="5.3.1.6"/>
    </reaction>
</comment>
<dbReference type="InterPro" id="IPR020672">
    <property type="entry name" value="Ribose5P_isomerase_typA_subgr"/>
</dbReference>
<dbReference type="GO" id="GO:0005737">
    <property type="term" value="C:cytoplasm"/>
    <property type="evidence" value="ECO:0007669"/>
    <property type="project" value="TreeGrafter"/>
</dbReference>
<keyword evidence="5 7" id="KW-0413">Isomerase</keyword>
<dbReference type="PANTHER" id="PTHR11934:SF0">
    <property type="entry name" value="RIBOSE-5-PHOSPHATE ISOMERASE"/>
    <property type="match status" value="1"/>
</dbReference>
<sequence length="244" mass="27203">MEFVMKSAEYAVDKFIEKTAKPFIIGIGSGSTVIYAVEFIAKRYREENLNIICVPSSFQAKQLIVSHKLPLGDLELFPNLDLALDGADEVDKNQTLIKGGGACLTMEKIVAFNSKKFIVIADESKCSDFLGQKWKTGIPVEVIPVSYVSVIRHLKMLNYEAVLRYGINKAGPIVTDNGCFILDLMFDAKKERNWAEENQKIKMIPGVVETGLFVNMADYVIFGKNDSTSRIVSNFENKTTVAQL</sequence>
<dbReference type="NCBIfam" id="NF001924">
    <property type="entry name" value="PRK00702.1"/>
    <property type="match status" value="1"/>
</dbReference>
<dbReference type="HAMAP" id="MF_00170">
    <property type="entry name" value="Rib_5P_isom_A"/>
    <property type="match status" value="1"/>
</dbReference>
<dbReference type="AlphaFoldDB" id="A0A6B2FWX8"/>
<organism evidence="7">
    <name type="scientific">Myxobolus squamalis</name>
    <name type="common">Myxosporean</name>
    <dbReference type="NCBI Taxonomy" id="59785"/>
    <lineage>
        <taxon>Eukaryota</taxon>
        <taxon>Metazoa</taxon>
        <taxon>Cnidaria</taxon>
        <taxon>Myxozoa</taxon>
        <taxon>Myxosporea</taxon>
        <taxon>Bivalvulida</taxon>
        <taxon>Platysporina</taxon>
        <taxon>Myxobolidae</taxon>
        <taxon>Myxobolus</taxon>
    </lineage>
</organism>
<dbReference type="Gene3D" id="3.40.50.1360">
    <property type="match status" value="1"/>
</dbReference>
<dbReference type="SUPFAM" id="SSF75445">
    <property type="entry name" value="D-ribose-5-phosphate isomerase (RpiA), lid domain"/>
    <property type="match status" value="1"/>
</dbReference>
<dbReference type="InterPro" id="IPR004788">
    <property type="entry name" value="Ribose5P_isomerase_type_A"/>
</dbReference>
<dbReference type="InterPro" id="IPR037171">
    <property type="entry name" value="NagB/RpiA_transferase-like"/>
</dbReference>
<dbReference type="Pfam" id="PF06026">
    <property type="entry name" value="Rib_5-P_isom_A"/>
    <property type="match status" value="1"/>
</dbReference>
<evidence type="ECO:0000256" key="2">
    <source>
        <dbReference type="ARBA" id="ARBA00004988"/>
    </source>
</evidence>
<name>A0A6B2FWX8_MYXSQ</name>
<dbReference type="GO" id="GO:0004751">
    <property type="term" value="F:ribose-5-phosphate isomerase activity"/>
    <property type="evidence" value="ECO:0007669"/>
    <property type="project" value="UniProtKB-EC"/>
</dbReference>
<dbReference type="SUPFAM" id="SSF100950">
    <property type="entry name" value="NagB/RpiA/CoA transferase-like"/>
    <property type="match status" value="1"/>
</dbReference>
<evidence type="ECO:0000256" key="3">
    <source>
        <dbReference type="ARBA" id="ARBA00008088"/>
    </source>
</evidence>